<sequence length="252" mass="28634">MLKFENLYVEVSRTPILEDISVSFKEGKITAIIGPNGCGKTTLLQTLNGMSKVTSGQILLNDEDFLSLAFRERAKRLSFMPQFRDSSLNISVKKLVEHGRFCYMGFSRKMSREDRKAIMEALDYTNLLDYKDCMVSELSGGLRQRVFLSMQLAQNSQYMVMDEPMNFLDFSSKRDMYSLIKKLVGKGKTIVIVMHDISQALKIADELVIMQNRKIVATNSPKACIESGVIEKVFDCKIKTVELDGMTDYLII</sequence>
<evidence type="ECO:0000313" key="11">
    <source>
        <dbReference type="EMBL" id="SDM45106.1"/>
    </source>
</evidence>
<keyword evidence="4" id="KW-0410">Iron transport</keyword>
<dbReference type="Gene3D" id="3.40.50.300">
    <property type="entry name" value="P-loop containing nucleotide triphosphate hydrolases"/>
    <property type="match status" value="1"/>
</dbReference>
<gene>
    <name evidence="11" type="ORF">SAMN05216544_0293</name>
</gene>
<keyword evidence="12" id="KW-1185">Reference proteome</keyword>
<dbReference type="InterPro" id="IPR003593">
    <property type="entry name" value="AAA+_ATPase"/>
</dbReference>
<dbReference type="SUPFAM" id="SSF52540">
    <property type="entry name" value="P-loop containing nucleoside triphosphate hydrolases"/>
    <property type="match status" value="1"/>
</dbReference>
<dbReference type="FunFam" id="3.40.50.300:FF:000134">
    <property type="entry name" value="Iron-enterobactin ABC transporter ATP-binding protein"/>
    <property type="match status" value="1"/>
</dbReference>
<evidence type="ECO:0000256" key="6">
    <source>
        <dbReference type="ARBA" id="ARBA00022840"/>
    </source>
</evidence>
<comment type="subcellular location">
    <subcellularLocation>
        <location evidence="1">Cell membrane</location>
        <topology evidence="1">Peripheral membrane protein</topology>
    </subcellularLocation>
</comment>
<keyword evidence="5" id="KW-0547">Nucleotide-binding</keyword>
<evidence type="ECO:0000256" key="7">
    <source>
        <dbReference type="ARBA" id="ARBA00023004"/>
    </source>
</evidence>
<evidence type="ECO:0000256" key="5">
    <source>
        <dbReference type="ARBA" id="ARBA00022741"/>
    </source>
</evidence>
<dbReference type="GO" id="GO:0005524">
    <property type="term" value="F:ATP binding"/>
    <property type="evidence" value="ECO:0007669"/>
    <property type="project" value="UniProtKB-KW"/>
</dbReference>
<keyword evidence="9" id="KW-0472">Membrane</keyword>
<dbReference type="Proteomes" id="UP000187651">
    <property type="component" value="Unassembled WGS sequence"/>
</dbReference>
<protein>
    <submittedName>
        <fullName evidence="11">Iron complex transport system ATP-binding protein</fullName>
    </submittedName>
</protein>
<dbReference type="GO" id="GO:0016887">
    <property type="term" value="F:ATP hydrolysis activity"/>
    <property type="evidence" value="ECO:0007669"/>
    <property type="project" value="InterPro"/>
</dbReference>
<dbReference type="OrthoDB" id="9799337at2"/>
<keyword evidence="3" id="KW-1003">Cell membrane</keyword>
<accession>A0A1G9TBP6</accession>
<dbReference type="GO" id="GO:0005886">
    <property type="term" value="C:plasma membrane"/>
    <property type="evidence" value="ECO:0007669"/>
    <property type="project" value="UniProtKB-SubCell"/>
</dbReference>
<reference evidence="12" key="1">
    <citation type="submission" date="2016-10" db="EMBL/GenBank/DDBJ databases">
        <authorList>
            <person name="Varghese N."/>
            <person name="Submissions S."/>
        </authorList>
    </citation>
    <scope>NUCLEOTIDE SEQUENCE [LARGE SCALE GENOMIC DNA]</scope>
    <source>
        <strain evidence="12">M83</strain>
    </source>
</reference>
<dbReference type="InterPro" id="IPR003439">
    <property type="entry name" value="ABC_transporter-like_ATP-bd"/>
</dbReference>
<dbReference type="Pfam" id="PF00005">
    <property type="entry name" value="ABC_tran"/>
    <property type="match status" value="1"/>
</dbReference>
<dbReference type="PANTHER" id="PTHR42771:SF2">
    <property type="entry name" value="IRON(3+)-HYDROXAMATE IMPORT ATP-BINDING PROTEIN FHUC"/>
    <property type="match status" value="1"/>
</dbReference>
<dbReference type="EMBL" id="FNHZ01000001">
    <property type="protein sequence ID" value="SDM45106.1"/>
    <property type="molecule type" value="Genomic_DNA"/>
</dbReference>
<evidence type="ECO:0000256" key="3">
    <source>
        <dbReference type="ARBA" id="ARBA00022475"/>
    </source>
</evidence>
<feature type="domain" description="ABC transporter" evidence="10">
    <location>
        <begin position="2"/>
        <end position="237"/>
    </location>
</feature>
<dbReference type="GO" id="GO:0006826">
    <property type="term" value="P:iron ion transport"/>
    <property type="evidence" value="ECO:0007669"/>
    <property type="project" value="UniProtKB-KW"/>
</dbReference>
<dbReference type="PANTHER" id="PTHR42771">
    <property type="entry name" value="IRON(3+)-HYDROXAMATE IMPORT ATP-BINDING PROTEIN FHUC"/>
    <property type="match status" value="1"/>
</dbReference>
<keyword evidence="2" id="KW-0813">Transport</keyword>
<dbReference type="PROSITE" id="PS50893">
    <property type="entry name" value="ABC_TRANSPORTER_2"/>
    <property type="match status" value="1"/>
</dbReference>
<evidence type="ECO:0000256" key="8">
    <source>
        <dbReference type="ARBA" id="ARBA00023065"/>
    </source>
</evidence>
<keyword evidence="8" id="KW-0406">Ion transport</keyword>
<dbReference type="InterPro" id="IPR051535">
    <property type="entry name" value="Siderophore_ABC-ATPase"/>
</dbReference>
<keyword evidence="6 11" id="KW-0067">ATP-binding</keyword>
<evidence type="ECO:0000256" key="9">
    <source>
        <dbReference type="ARBA" id="ARBA00023136"/>
    </source>
</evidence>
<dbReference type="RefSeq" id="WP_074520587.1">
    <property type="nucleotide sequence ID" value="NZ_FNHZ01000001.1"/>
</dbReference>
<evidence type="ECO:0000256" key="4">
    <source>
        <dbReference type="ARBA" id="ARBA00022496"/>
    </source>
</evidence>
<proteinExistence type="predicted"/>
<name>A0A1G9TBP6_9FIRM</name>
<dbReference type="AlphaFoldDB" id="A0A1G9TBP6"/>
<dbReference type="SMART" id="SM00382">
    <property type="entry name" value="AAA"/>
    <property type="match status" value="1"/>
</dbReference>
<keyword evidence="7" id="KW-0408">Iron</keyword>
<evidence type="ECO:0000256" key="1">
    <source>
        <dbReference type="ARBA" id="ARBA00004202"/>
    </source>
</evidence>
<evidence type="ECO:0000256" key="2">
    <source>
        <dbReference type="ARBA" id="ARBA00022448"/>
    </source>
</evidence>
<dbReference type="InterPro" id="IPR027417">
    <property type="entry name" value="P-loop_NTPase"/>
</dbReference>
<organism evidence="11 12">
    <name type="scientific">Lachnospira pectinoschiza</name>
    <dbReference type="NCBI Taxonomy" id="28052"/>
    <lineage>
        <taxon>Bacteria</taxon>
        <taxon>Bacillati</taxon>
        <taxon>Bacillota</taxon>
        <taxon>Clostridia</taxon>
        <taxon>Lachnospirales</taxon>
        <taxon>Lachnospiraceae</taxon>
        <taxon>Lachnospira</taxon>
    </lineage>
</organism>
<evidence type="ECO:0000259" key="10">
    <source>
        <dbReference type="PROSITE" id="PS50893"/>
    </source>
</evidence>
<evidence type="ECO:0000313" key="12">
    <source>
        <dbReference type="Proteomes" id="UP000187651"/>
    </source>
</evidence>